<proteinExistence type="predicted"/>
<dbReference type="Proteomes" id="UP000789375">
    <property type="component" value="Unassembled WGS sequence"/>
</dbReference>
<accession>A0A9N9C587</accession>
<organism evidence="1 2">
    <name type="scientific">Funneliformis mosseae</name>
    <name type="common">Endomycorrhizal fungus</name>
    <name type="synonym">Glomus mosseae</name>
    <dbReference type="NCBI Taxonomy" id="27381"/>
    <lineage>
        <taxon>Eukaryota</taxon>
        <taxon>Fungi</taxon>
        <taxon>Fungi incertae sedis</taxon>
        <taxon>Mucoromycota</taxon>
        <taxon>Glomeromycotina</taxon>
        <taxon>Glomeromycetes</taxon>
        <taxon>Glomerales</taxon>
        <taxon>Glomeraceae</taxon>
        <taxon>Funneliformis</taxon>
    </lineage>
</organism>
<sequence>MGATALNVNTLCALQKELAMYCTSFKRKQPNRIHEMACFAFTEFPTESSP</sequence>
<evidence type="ECO:0000313" key="1">
    <source>
        <dbReference type="EMBL" id="CAG8591816.1"/>
    </source>
</evidence>
<protein>
    <submittedName>
        <fullName evidence="1">5913_t:CDS:1</fullName>
    </submittedName>
</protein>
<gene>
    <name evidence="1" type="ORF">FMOSSE_LOCUS8479</name>
</gene>
<dbReference type="EMBL" id="CAJVPP010002209">
    <property type="protein sequence ID" value="CAG8591816.1"/>
    <property type="molecule type" value="Genomic_DNA"/>
</dbReference>
<keyword evidence="2" id="KW-1185">Reference proteome</keyword>
<name>A0A9N9C587_FUNMO</name>
<evidence type="ECO:0000313" key="2">
    <source>
        <dbReference type="Proteomes" id="UP000789375"/>
    </source>
</evidence>
<dbReference type="AlphaFoldDB" id="A0A9N9C587"/>
<reference evidence="1" key="1">
    <citation type="submission" date="2021-06" db="EMBL/GenBank/DDBJ databases">
        <authorList>
            <person name="Kallberg Y."/>
            <person name="Tangrot J."/>
            <person name="Rosling A."/>
        </authorList>
    </citation>
    <scope>NUCLEOTIDE SEQUENCE</scope>
    <source>
        <strain evidence="1">87-6 pot B 2015</strain>
    </source>
</reference>
<comment type="caution">
    <text evidence="1">The sequence shown here is derived from an EMBL/GenBank/DDBJ whole genome shotgun (WGS) entry which is preliminary data.</text>
</comment>